<dbReference type="Proteomes" id="UP000005466">
    <property type="component" value="Unassembled WGS sequence"/>
</dbReference>
<feature type="non-terminal residue" evidence="1">
    <location>
        <position position="74"/>
    </location>
</feature>
<sequence length="74" mass="8239">QPPQVQRGPAQLLDYTSVTLDKSLAAYKAGDREQAYDLSVAAYLEGFELVESSLDNVDANVRKDTEKSLMAYRQ</sequence>
<dbReference type="EMBL" id="ADWY01002661">
    <property type="protein sequence ID" value="EGH18381.1"/>
    <property type="molecule type" value="Genomic_DNA"/>
</dbReference>
<dbReference type="HOGENOM" id="CLU_2693748_0_0_6"/>
<protein>
    <submittedName>
        <fullName evidence="1">Lead uptake protein</fullName>
    </submittedName>
</protein>
<dbReference type="AlphaFoldDB" id="F3CGI9"/>
<comment type="caution">
    <text evidence="1">The sequence shown here is derived from an EMBL/GenBank/DDBJ whole genome shotgun (WGS) entry which is preliminary data.</text>
</comment>
<proteinExistence type="predicted"/>
<reference evidence="1 2" key="1">
    <citation type="journal article" date="2011" name="PLoS Pathog.">
        <title>Dynamic evolution of pathogenicity revealed by sequencing and comparative genomics of 19 Pseudomonas syringae isolates.</title>
        <authorList>
            <person name="Baltrus D.A."/>
            <person name="Nishimura M.T."/>
            <person name="Romanchuk A."/>
            <person name="Chang J.H."/>
            <person name="Mukhtar M.S."/>
            <person name="Cherkis K."/>
            <person name="Roach J."/>
            <person name="Grant S.R."/>
            <person name="Jones C.D."/>
            <person name="Dangl J.L."/>
        </authorList>
    </citation>
    <scope>NUCLEOTIDE SEQUENCE [LARGE SCALE GENOMIC DNA]</scope>
    <source>
        <strain evidence="2">race 4</strain>
    </source>
</reference>
<feature type="non-terminal residue" evidence="1">
    <location>
        <position position="1"/>
    </location>
</feature>
<organism evidence="1 2">
    <name type="scientific">Pseudomonas savastanoi pv. glycinea str. race 4</name>
    <dbReference type="NCBI Taxonomy" id="875330"/>
    <lineage>
        <taxon>Bacteria</taxon>
        <taxon>Pseudomonadati</taxon>
        <taxon>Pseudomonadota</taxon>
        <taxon>Gammaproteobacteria</taxon>
        <taxon>Pseudomonadales</taxon>
        <taxon>Pseudomonadaceae</taxon>
        <taxon>Pseudomonas</taxon>
    </lineage>
</organism>
<gene>
    <name evidence="1" type="ORF">Pgy4_36048</name>
</gene>
<evidence type="ECO:0000313" key="2">
    <source>
        <dbReference type="Proteomes" id="UP000005466"/>
    </source>
</evidence>
<accession>F3CGI9</accession>
<name>F3CGI9_PSESG</name>
<evidence type="ECO:0000313" key="1">
    <source>
        <dbReference type="EMBL" id="EGH18381.1"/>
    </source>
</evidence>